<evidence type="ECO:0000256" key="6">
    <source>
        <dbReference type="SAM" id="Coils"/>
    </source>
</evidence>
<dbReference type="AlphaFoldDB" id="A0A914GTP4"/>
<accession>A0A914GTP4</accession>
<dbReference type="InterPro" id="IPR045325">
    <property type="entry name" value="TMEM70/TMEM186/TMEM223"/>
</dbReference>
<dbReference type="GO" id="GO:0005789">
    <property type="term" value="C:endoplasmic reticulum membrane"/>
    <property type="evidence" value="ECO:0007669"/>
    <property type="project" value="UniProtKB-SubCell"/>
</dbReference>
<evidence type="ECO:0000256" key="2">
    <source>
        <dbReference type="ARBA" id="ARBA00022692"/>
    </source>
</evidence>
<dbReference type="PANTHER" id="PTHR31394">
    <property type="entry name" value="TRANSMEMBRANE PROTEIN 199"/>
    <property type="match status" value="1"/>
</dbReference>
<organism evidence="8 9">
    <name type="scientific">Globodera rostochiensis</name>
    <name type="common">Golden nematode worm</name>
    <name type="synonym">Heterodera rostochiensis</name>
    <dbReference type="NCBI Taxonomy" id="31243"/>
    <lineage>
        <taxon>Eukaryota</taxon>
        <taxon>Metazoa</taxon>
        <taxon>Ecdysozoa</taxon>
        <taxon>Nematoda</taxon>
        <taxon>Chromadorea</taxon>
        <taxon>Rhabditida</taxon>
        <taxon>Tylenchina</taxon>
        <taxon>Tylenchomorpha</taxon>
        <taxon>Tylenchoidea</taxon>
        <taxon>Heteroderidae</taxon>
        <taxon>Heteroderinae</taxon>
        <taxon>Globodera</taxon>
    </lineage>
</organism>
<name>A0A914GTP4_GLORO</name>
<keyword evidence="8" id="KW-1185">Reference proteome</keyword>
<dbReference type="PANTHER" id="PTHR31394:SF1">
    <property type="entry name" value="TRANSMEMBRANE PROTEIN 199"/>
    <property type="match status" value="1"/>
</dbReference>
<keyword evidence="6" id="KW-0175">Coiled coil</keyword>
<feature type="coiled-coil region" evidence="6">
    <location>
        <begin position="124"/>
        <end position="162"/>
    </location>
</feature>
<feature type="transmembrane region" description="Helical" evidence="7">
    <location>
        <begin position="368"/>
        <end position="389"/>
    </location>
</feature>
<keyword evidence="2 7" id="KW-0812">Transmembrane</keyword>
<dbReference type="WBParaSite" id="Gr19_v10_g10314.t1">
    <property type="protein sequence ID" value="Gr19_v10_g10314.t1"/>
    <property type="gene ID" value="Gr19_v10_g10314"/>
</dbReference>
<evidence type="ECO:0000256" key="1">
    <source>
        <dbReference type="ARBA" id="ARBA00004477"/>
    </source>
</evidence>
<dbReference type="Pfam" id="PF11712">
    <property type="entry name" value="Vma12"/>
    <property type="match status" value="1"/>
</dbReference>
<keyword evidence="4 7" id="KW-1133">Transmembrane helix</keyword>
<keyword evidence="5 7" id="KW-0472">Membrane</keyword>
<evidence type="ECO:0000256" key="4">
    <source>
        <dbReference type="ARBA" id="ARBA00022989"/>
    </source>
</evidence>
<protein>
    <submittedName>
        <fullName evidence="9">Transmembrane protein 199</fullName>
    </submittedName>
</protein>
<comment type="subcellular location">
    <subcellularLocation>
        <location evidence="1">Endoplasmic reticulum membrane</location>
        <topology evidence="1">Multi-pass membrane protein</topology>
    </subcellularLocation>
</comment>
<sequence length="489" mass="55760">MHNFHVRKNRYYPNHQLGQTIDTVHGTDAQTVRGSGGQGAGDRRGYRQMWSLTDRERAILRKVIPTEFFGQLVSLPPNNKAETIEEICKRKRLSASDVSAIYASLPPETEYFRFVEVLQPCSSAEAIEEMEERMSEEQREAKRNFRDELEHLRERQETLKYAEMTKSVDASRTKRPLMQDFGKEMRQVNRQLVAVINTLITVGGSFAFGFFGVEFAYPQLRLDVATRMLLGLVLATLVFFADLYFLVKGMETEEQMRSFFTDSICLKRLFRGQKPRFLCSSSPTTSSTDITSNFGINKSSRLCPLSAIPKDELGVSILHPEANRSTQRIVLISKVCSLGSSTLGLVMVPIITSVLWEPIAERPTVMVFAGVANLFLVLFAMTPLLLHLLTKRFVQNVFFNRKDRIFTTVHYNFFLRKRAIRFSADQLVDAADIPKDKRFWLPLATCLVHSHPMLLPLDADSYTDQEAFELLTKNIKPTDENGTEGEKNE</sequence>
<evidence type="ECO:0000256" key="5">
    <source>
        <dbReference type="ARBA" id="ARBA00023136"/>
    </source>
</evidence>
<evidence type="ECO:0000313" key="9">
    <source>
        <dbReference type="WBParaSite" id="Gr19_v10_g10314.t1"/>
    </source>
</evidence>
<proteinExistence type="predicted"/>
<evidence type="ECO:0000256" key="7">
    <source>
        <dbReference type="SAM" id="Phobius"/>
    </source>
</evidence>
<evidence type="ECO:0000256" key="3">
    <source>
        <dbReference type="ARBA" id="ARBA00022824"/>
    </source>
</evidence>
<feature type="transmembrane region" description="Helical" evidence="7">
    <location>
        <begin position="192"/>
        <end position="213"/>
    </location>
</feature>
<dbReference type="GO" id="GO:0070072">
    <property type="term" value="P:vacuolar proton-transporting V-type ATPase complex assembly"/>
    <property type="evidence" value="ECO:0007669"/>
    <property type="project" value="InterPro"/>
</dbReference>
<dbReference type="Proteomes" id="UP000887572">
    <property type="component" value="Unplaced"/>
</dbReference>
<evidence type="ECO:0000313" key="8">
    <source>
        <dbReference type="Proteomes" id="UP000887572"/>
    </source>
</evidence>
<dbReference type="Pfam" id="PF06979">
    <property type="entry name" value="TMEM70"/>
    <property type="match status" value="1"/>
</dbReference>
<feature type="transmembrane region" description="Helical" evidence="7">
    <location>
        <begin position="335"/>
        <end position="356"/>
    </location>
</feature>
<feature type="transmembrane region" description="Helical" evidence="7">
    <location>
        <begin position="225"/>
        <end position="247"/>
    </location>
</feature>
<reference evidence="9" key="1">
    <citation type="submission" date="2022-11" db="UniProtKB">
        <authorList>
            <consortium name="WormBaseParasite"/>
        </authorList>
    </citation>
    <scope>IDENTIFICATION</scope>
</reference>
<keyword evidence="3" id="KW-0256">Endoplasmic reticulum</keyword>
<dbReference type="InterPro" id="IPR021013">
    <property type="entry name" value="ATPase_Vma12"/>
</dbReference>